<feature type="binding site" evidence="20">
    <location>
        <position position="35"/>
    </location>
    <ligand>
        <name>Mg(2+)</name>
        <dbReference type="ChEBI" id="CHEBI:18420"/>
    </ligand>
</feature>
<comment type="cofactor">
    <cofactor evidence="20">
        <name>Mg(2+)</name>
        <dbReference type="ChEBI" id="CHEBI:18420"/>
    </cofactor>
    <text evidence="20">Binds 1 Mg(2+) ion per subunit.</text>
</comment>
<dbReference type="EMBL" id="FNHU01000011">
    <property type="protein sequence ID" value="SDN05055.1"/>
    <property type="molecule type" value="Genomic_DNA"/>
</dbReference>
<keyword evidence="13 20" id="KW-0067">ATP-binding</keyword>
<dbReference type="RefSeq" id="WP_092611639.1">
    <property type="nucleotide sequence ID" value="NZ_FNHU01000011.1"/>
</dbReference>
<dbReference type="InterPro" id="IPR050071">
    <property type="entry name" value="Dehydroquinate_synthase"/>
</dbReference>
<evidence type="ECO:0000256" key="11">
    <source>
        <dbReference type="ARBA" id="ARBA00022777"/>
    </source>
</evidence>
<feature type="binding site" evidence="21">
    <location>
        <position position="492"/>
    </location>
    <ligand>
        <name>Zn(2+)</name>
        <dbReference type="ChEBI" id="CHEBI:29105"/>
    </ligand>
</feature>
<dbReference type="Gene3D" id="3.40.50.1970">
    <property type="match status" value="1"/>
</dbReference>
<dbReference type="CDD" id="cd08195">
    <property type="entry name" value="DHQS"/>
    <property type="match status" value="1"/>
</dbReference>
<dbReference type="SUPFAM" id="SSF52540">
    <property type="entry name" value="P-loop containing nucleoside triphosphate hydrolases"/>
    <property type="match status" value="1"/>
</dbReference>
<dbReference type="InterPro" id="IPR016037">
    <property type="entry name" value="DHQ_synth_AroB"/>
</dbReference>
<dbReference type="GO" id="GO:0005524">
    <property type="term" value="F:ATP binding"/>
    <property type="evidence" value="ECO:0007669"/>
    <property type="project" value="UniProtKB-UniRule"/>
</dbReference>
<feature type="binding site" evidence="21">
    <location>
        <position position="388"/>
    </location>
    <ligand>
        <name>NAD(+)</name>
        <dbReference type="ChEBI" id="CHEBI:57540"/>
    </ligand>
</feature>
<dbReference type="GO" id="GO:0009423">
    <property type="term" value="P:chorismate biosynthetic process"/>
    <property type="evidence" value="ECO:0007669"/>
    <property type="project" value="UniProtKB-UniRule"/>
</dbReference>
<dbReference type="Pfam" id="PF01761">
    <property type="entry name" value="DHQ_synthase"/>
    <property type="match status" value="1"/>
</dbReference>
<dbReference type="GO" id="GO:0000287">
    <property type="term" value="F:magnesium ion binding"/>
    <property type="evidence" value="ECO:0007669"/>
    <property type="project" value="UniProtKB-UniRule"/>
</dbReference>
<dbReference type="HAMAP" id="MF_00110">
    <property type="entry name" value="DHQ_synthase"/>
    <property type="match status" value="1"/>
</dbReference>
<dbReference type="GO" id="GO:0009073">
    <property type="term" value="P:aromatic amino acid family biosynthetic process"/>
    <property type="evidence" value="ECO:0007669"/>
    <property type="project" value="UniProtKB-KW"/>
</dbReference>
<comment type="subunit">
    <text evidence="20">Monomer.</text>
</comment>
<evidence type="ECO:0000256" key="21">
    <source>
        <dbReference type="HAMAP-Rule" id="MF_00110"/>
    </source>
</evidence>
<keyword evidence="17" id="KW-0511">Multifunctional enzyme</keyword>
<feature type="domain" description="3-dehydroquinate synthase C-terminal" evidence="23">
    <location>
        <begin position="427"/>
        <end position="570"/>
    </location>
</feature>
<evidence type="ECO:0000313" key="25">
    <source>
        <dbReference type="Proteomes" id="UP000199671"/>
    </source>
</evidence>
<dbReference type="GO" id="GO:0005737">
    <property type="term" value="C:cytoplasm"/>
    <property type="evidence" value="ECO:0007669"/>
    <property type="project" value="UniProtKB-SubCell"/>
</dbReference>
<dbReference type="Gene3D" id="3.40.50.300">
    <property type="entry name" value="P-loop containing nucleotide triphosphate hydrolases"/>
    <property type="match status" value="1"/>
</dbReference>
<feature type="binding site" evidence="21">
    <location>
        <position position="430"/>
    </location>
    <ligand>
        <name>Zn(2+)</name>
        <dbReference type="ChEBI" id="CHEBI:29105"/>
    </ligand>
</feature>
<dbReference type="InterPro" id="IPR056179">
    <property type="entry name" value="DHQS_C"/>
</dbReference>
<evidence type="ECO:0000256" key="13">
    <source>
        <dbReference type="ARBA" id="ARBA00022840"/>
    </source>
</evidence>
<keyword evidence="11 20" id="KW-0418">Kinase</keyword>
<dbReference type="EC" id="4.2.3.4" evidence="21"/>
<feature type="domain" description="3-dehydroquinate synthase N-terminal" evidence="22">
    <location>
        <begin position="313"/>
        <end position="425"/>
    </location>
</feature>
<dbReference type="NCBIfam" id="TIGR01357">
    <property type="entry name" value="aroB"/>
    <property type="match status" value="1"/>
</dbReference>
<comment type="cofactor">
    <cofactor evidence="21">
        <name>Co(2+)</name>
        <dbReference type="ChEBI" id="CHEBI:48828"/>
    </cofactor>
    <cofactor evidence="21">
        <name>Zn(2+)</name>
        <dbReference type="ChEBI" id="CHEBI:29105"/>
    </cofactor>
    <text evidence="21">Binds 1 divalent metal cation per subunit. Can use either Co(2+) or Zn(2+).</text>
</comment>
<evidence type="ECO:0000256" key="10">
    <source>
        <dbReference type="ARBA" id="ARBA00022741"/>
    </source>
</evidence>
<dbReference type="SUPFAM" id="SSF56796">
    <property type="entry name" value="Dehydroquinate synthase-like"/>
    <property type="match status" value="1"/>
</dbReference>
<evidence type="ECO:0000256" key="14">
    <source>
        <dbReference type="ARBA" id="ARBA00023027"/>
    </source>
</evidence>
<comment type="cofactor">
    <cofactor evidence="2 21">
        <name>NAD(+)</name>
        <dbReference type="ChEBI" id="CHEBI:57540"/>
    </cofactor>
</comment>
<dbReference type="UniPathway" id="UPA00053">
    <property type="reaction ID" value="UER00085"/>
</dbReference>
<name>A0A1G9Y936_9ACTO</name>
<dbReference type="OrthoDB" id="9806583at2"/>
<dbReference type="AlphaFoldDB" id="A0A1G9Y936"/>
<protein>
    <recommendedName>
        <fullName evidence="20 21">Multifunctional fusion protein</fullName>
    </recommendedName>
    <domain>
        <recommendedName>
            <fullName evidence="20">Shikimate kinase</fullName>
            <shortName evidence="20">SK</shortName>
            <ecNumber evidence="20">2.7.1.71</ecNumber>
        </recommendedName>
    </domain>
    <domain>
        <recommendedName>
            <fullName evidence="21">3-dehydroquinate synthase</fullName>
            <shortName evidence="21">DHQS</shortName>
            <ecNumber evidence="21">4.2.3.4</ecNumber>
        </recommendedName>
    </domain>
</protein>
<dbReference type="InterPro" id="IPR027417">
    <property type="entry name" value="P-loop_NTPase"/>
</dbReference>
<feature type="binding site" evidence="21">
    <location>
        <begin position="375"/>
        <end position="376"/>
    </location>
    <ligand>
        <name>NAD(+)</name>
        <dbReference type="ChEBI" id="CHEBI:57540"/>
    </ligand>
</feature>
<comment type="pathway">
    <text evidence="4 21">Metabolic intermediate biosynthesis; chorismate biosynthesis; chorismate from D-erythrose 4-phosphate and phosphoenolpyruvate: step 2/7.</text>
</comment>
<keyword evidence="9 21" id="KW-0479">Metal-binding</keyword>
<evidence type="ECO:0000256" key="2">
    <source>
        <dbReference type="ARBA" id="ARBA00001911"/>
    </source>
</evidence>
<accession>A0A1G9Y936</accession>
<organism evidence="24 25">
    <name type="scientific">Actinomyces ruminicola</name>
    <dbReference type="NCBI Taxonomy" id="332524"/>
    <lineage>
        <taxon>Bacteria</taxon>
        <taxon>Bacillati</taxon>
        <taxon>Actinomycetota</taxon>
        <taxon>Actinomycetes</taxon>
        <taxon>Actinomycetales</taxon>
        <taxon>Actinomycetaceae</taxon>
        <taxon>Actinomyces</taxon>
    </lineage>
</organism>
<dbReference type="EC" id="2.7.1.71" evidence="20"/>
<comment type="subcellular location">
    <subcellularLocation>
        <location evidence="21">Cytoplasm</location>
    </subcellularLocation>
</comment>
<comment type="function">
    <text evidence="21">Catalyzes the conversion of 3-deoxy-D-arabino-heptulosonate 7-phosphate (DAHP) to dehydroquinate (DHQ).</text>
</comment>
<comment type="catalytic activity">
    <reaction evidence="19 20">
        <text>shikimate + ATP = 3-phosphoshikimate + ADP + H(+)</text>
        <dbReference type="Rhea" id="RHEA:13121"/>
        <dbReference type="ChEBI" id="CHEBI:15378"/>
        <dbReference type="ChEBI" id="CHEBI:30616"/>
        <dbReference type="ChEBI" id="CHEBI:36208"/>
        <dbReference type="ChEBI" id="CHEBI:145989"/>
        <dbReference type="ChEBI" id="CHEBI:456216"/>
        <dbReference type="EC" id="2.7.1.71"/>
    </reaction>
</comment>
<comment type="function">
    <text evidence="20">Catalyzes the specific phosphorylation of the 3-hydroxyl group of shikimic acid using ATP as a cosubstrate.</text>
</comment>
<evidence type="ECO:0000256" key="17">
    <source>
        <dbReference type="ARBA" id="ARBA00023268"/>
    </source>
</evidence>
<proteinExistence type="inferred from homology"/>
<dbReference type="Gene3D" id="1.20.1090.10">
    <property type="entry name" value="Dehydroquinate synthase-like - alpha domain"/>
    <property type="match status" value="1"/>
</dbReference>
<comment type="similarity">
    <text evidence="21">Belongs to the sugar phosphate cyclases superfamily. Dehydroquinate synthase family.</text>
</comment>
<dbReference type="Proteomes" id="UP000199671">
    <property type="component" value="Unassembled WGS sequence"/>
</dbReference>
<evidence type="ECO:0000259" key="22">
    <source>
        <dbReference type="Pfam" id="PF01761"/>
    </source>
</evidence>
<comment type="similarity">
    <text evidence="20">Belongs to the shikimate kinase family.</text>
</comment>
<comment type="cofactor">
    <cofactor evidence="3">
        <name>Zn(2+)</name>
        <dbReference type="ChEBI" id="CHEBI:29105"/>
    </cofactor>
</comment>
<keyword evidence="7 21" id="KW-0028">Amino-acid biosynthesis</keyword>
<evidence type="ECO:0000256" key="4">
    <source>
        <dbReference type="ARBA" id="ARBA00004661"/>
    </source>
</evidence>
<evidence type="ECO:0000256" key="18">
    <source>
        <dbReference type="ARBA" id="ARBA00023285"/>
    </source>
</evidence>
<keyword evidence="8 20" id="KW-0808">Transferase</keyword>
<evidence type="ECO:0000259" key="23">
    <source>
        <dbReference type="Pfam" id="PF24621"/>
    </source>
</evidence>
<feature type="binding site" evidence="21">
    <location>
        <position position="508"/>
    </location>
    <ligand>
        <name>Zn(2+)</name>
        <dbReference type="ChEBI" id="CHEBI:29105"/>
    </ligand>
</feature>
<keyword evidence="20" id="KW-0460">Magnesium</keyword>
<evidence type="ECO:0000256" key="8">
    <source>
        <dbReference type="ARBA" id="ARBA00022679"/>
    </source>
</evidence>
<feature type="binding site" evidence="21">
    <location>
        <position position="397"/>
    </location>
    <ligand>
        <name>NAD(+)</name>
        <dbReference type="ChEBI" id="CHEBI:57540"/>
    </ligand>
</feature>
<evidence type="ECO:0000256" key="6">
    <source>
        <dbReference type="ARBA" id="ARBA00022490"/>
    </source>
</evidence>
<reference evidence="24 25" key="1">
    <citation type="submission" date="2016-10" db="EMBL/GenBank/DDBJ databases">
        <authorList>
            <person name="de Groot N.N."/>
        </authorList>
    </citation>
    <scope>NUCLEOTIDE SEQUENCE [LARGE SCALE GENOMIC DNA]</scope>
    <source>
        <strain evidence="24 25">KPR-7B</strain>
    </source>
</reference>
<keyword evidence="18 21" id="KW-0170">Cobalt</keyword>
<dbReference type="GO" id="GO:0004765">
    <property type="term" value="F:shikimate kinase activity"/>
    <property type="evidence" value="ECO:0007669"/>
    <property type="project" value="UniProtKB-UniRule"/>
</dbReference>
<dbReference type="InterPro" id="IPR030960">
    <property type="entry name" value="DHQS/DOIS_N"/>
</dbReference>
<comment type="pathway">
    <text evidence="5 20">Metabolic intermediate biosynthesis; chorismate biosynthesis; chorismate from D-erythrose 4-phosphate and phosphoenolpyruvate: step 5/7.</text>
</comment>
<feature type="binding site" evidence="20">
    <location>
        <position position="77"/>
    </location>
    <ligand>
        <name>substrate</name>
    </ligand>
</feature>
<evidence type="ECO:0000256" key="15">
    <source>
        <dbReference type="ARBA" id="ARBA00023141"/>
    </source>
</evidence>
<evidence type="ECO:0000256" key="3">
    <source>
        <dbReference type="ARBA" id="ARBA00001947"/>
    </source>
</evidence>
<dbReference type="PANTHER" id="PTHR43622">
    <property type="entry name" value="3-DEHYDROQUINATE SYNTHASE"/>
    <property type="match status" value="1"/>
</dbReference>
<dbReference type="PRINTS" id="PR01100">
    <property type="entry name" value="SHIKIMTKNASE"/>
</dbReference>
<feature type="binding site" evidence="20">
    <location>
        <begin position="31"/>
        <end position="36"/>
    </location>
    <ligand>
        <name>ATP</name>
        <dbReference type="ChEBI" id="CHEBI:30616"/>
    </ligand>
</feature>
<dbReference type="GO" id="GO:0003856">
    <property type="term" value="F:3-dehydroquinate synthase activity"/>
    <property type="evidence" value="ECO:0007669"/>
    <property type="project" value="UniProtKB-UniRule"/>
</dbReference>
<dbReference type="CDD" id="cd00464">
    <property type="entry name" value="SK"/>
    <property type="match status" value="1"/>
</dbReference>
<comment type="caution">
    <text evidence="21">Lacks conserved residue(s) required for the propagation of feature annotation.</text>
</comment>
<keyword evidence="6 21" id="KW-0963">Cytoplasm</keyword>
<feature type="binding site" evidence="20">
    <location>
        <position position="139"/>
    </location>
    <ligand>
        <name>ATP</name>
        <dbReference type="ChEBI" id="CHEBI:30616"/>
    </ligand>
</feature>
<dbReference type="PANTHER" id="PTHR43622:SF7">
    <property type="entry name" value="3-DEHYDROQUINATE SYNTHASE, CHLOROPLASTIC"/>
    <property type="match status" value="1"/>
</dbReference>
<evidence type="ECO:0000256" key="12">
    <source>
        <dbReference type="ARBA" id="ARBA00022833"/>
    </source>
</evidence>
<comment type="catalytic activity">
    <reaction evidence="1 21">
        <text>7-phospho-2-dehydro-3-deoxy-D-arabino-heptonate = 3-dehydroquinate + phosphate</text>
        <dbReference type="Rhea" id="RHEA:21968"/>
        <dbReference type="ChEBI" id="CHEBI:32364"/>
        <dbReference type="ChEBI" id="CHEBI:43474"/>
        <dbReference type="ChEBI" id="CHEBI:58394"/>
        <dbReference type="EC" id="4.2.3.4"/>
    </reaction>
</comment>
<keyword evidence="15 21" id="KW-0057">Aromatic amino acid biosynthesis</keyword>
<feature type="binding site" evidence="21">
    <location>
        <begin position="351"/>
        <end position="355"/>
    </location>
    <ligand>
        <name>NAD(+)</name>
        <dbReference type="ChEBI" id="CHEBI:57540"/>
    </ligand>
</feature>
<dbReference type="InterPro" id="IPR000623">
    <property type="entry name" value="Shikimate_kinase/TSH1"/>
</dbReference>
<evidence type="ECO:0000256" key="7">
    <source>
        <dbReference type="ARBA" id="ARBA00022605"/>
    </source>
</evidence>
<dbReference type="FunFam" id="3.40.50.1970:FF:000007">
    <property type="entry name" value="Pentafunctional AROM polypeptide"/>
    <property type="match status" value="1"/>
</dbReference>
<dbReference type="PROSITE" id="PS01128">
    <property type="entry name" value="SHIKIMATE_KINASE"/>
    <property type="match status" value="1"/>
</dbReference>
<keyword evidence="14 21" id="KW-0520">NAD</keyword>
<feature type="binding site" evidence="20">
    <location>
        <position position="53"/>
    </location>
    <ligand>
        <name>substrate</name>
    </ligand>
</feature>
<dbReference type="HAMAP" id="MF_00109">
    <property type="entry name" value="Shikimate_kinase"/>
    <property type="match status" value="1"/>
</dbReference>
<evidence type="ECO:0000256" key="9">
    <source>
        <dbReference type="ARBA" id="ARBA00022723"/>
    </source>
</evidence>
<dbReference type="Pfam" id="PF01202">
    <property type="entry name" value="SKI"/>
    <property type="match status" value="1"/>
</dbReference>
<feature type="binding site" evidence="20">
    <location>
        <position position="102"/>
    </location>
    <ligand>
        <name>substrate</name>
    </ligand>
</feature>
<evidence type="ECO:0000256" key="19">
    <source>
        <dbReference type="ARBA" id="ARBA00048567"/>
    </source>
</evidence>
<evidence type="ECO:0000313" key="24">
    <source>
        <dbReference type="EMBL" id="SDN05055.1"/>
    </source>
</evidence>
<dbReference type="Pfam" id="PF24621">
    <property type="entry name" value="DHQS_C"/>
    <property type="match status" value="1"/>
</dbReference>
<feature type="binding site" evidence="20">
    <location>
        <position position="179"/>
    </location>
    <ligand>
        <name>substrate</name>
    </ligand>
</feature>
<evidence type="ECO:0000256" key="16">
    <source>
        <dbReference type="ARBA" id="ARBA00023239"/>
    </source>
</evidence>
<keyword evidence="16 21" id="KW-0456">Lyase</keyword>
<dbReference type="InterPro" id="IPR031322">
    <property type="entry name" value="Shikimate/glucono_kinase"/>
</dbReference>
<evidence type="ECO:0000256" key="1">
    <source>
        <dbReference type="ARBA" id="ARBA00001393"/>
    </source>
</evidence>
<gene>
    <name evidence="21" type="primary">aroB</name>
    <name evidence="20" type="synonym">aroK</name>
    <name evidence="24" type="ORF">SAMN04487766_11193</name>
</gene>
<dbReference type="InterPro" id="IPR023000">
    <property type="entry name" value="Shikimate_kinase_CS"/>
</dbReference>
<dbReference type="GO" id="GO:0008652">
    <property type="term" value="P:amino acid biosynthetic process"/>
    <property type="evidence" value="ECO:0007669"/>
    <property type="project" value="UniProtKB-KW"/>
</dbReference>
<evidence type="ECO:0000256" key="20">
    <source>
        <dbReference type="HAMAP-Rule" id="MF_00109"/>
    </source>
</evidence>
<evidence type="ECO:0000256" key="5">
    <source>
        <dbReference type="ARBA" id="ARBA00004842"/>
    </source>
</evidence>
<sequence>MNLHSTDRPARPLRAAIDPDRLPLVLVGLPGSGKTTVARLLATALGVQVTDTDAEIRRRARMTIPQIFAAEGEEGFRERETRALRAVLTGEAAAHGVVALGGGAVLRAENRRLLQGREVVYLVASPATAAAHVGDGAGRPLMNPAGPAGRGADSDAAEAAREGLAGDVLARMEALHAERAELYRQVATLSVPTDGLTPEQVAALVLVSLGAAPSQAAAALNPAPGAVHASRTAAPRQVHEDGITRITVPGTATARPYDVVVGAGLAEAVTSAVAAAPGAGAGGVAIIHADALASAATTYASALAAAGLRVTRIEVPGGERAKHAAVLNEIWEQLGAFRMGRDGCLVGVGGGATTDLAGFAAATWLRGVPIVQVPTTLLAMVDAAVGGKTGIDTDAGKNLVGAFHPPAAVIADLGVLETLPTPELRAGLGEVVKCGFIADPVILDRVLSGSAPPLADSPVICELVTRSVAVKAAVVGEDLTEAGLREILNYGHTYAHAIEKVTGYAWRHGEAVAVGCVFAAEVSHRLGRLGADALALHRRAFAAAGLPTSFPEGADAFDALHAAMTSDKKVRAGRLRMVLLDDVARPVRGIEPGLEVLRAAHGAVTAPTAAAAAGTVAGGGA</sequence>
<keyword evidence="12 21" id="KW-0862">Zinc</keyword>
<keyword evidence="10 21" id="KW-0547">Nucleotide-binding</keyword>